<organism evidence="2">
    <name type="scientific">Streptomyces sp. FR1</name>
    <dbReference type="NCBI Taxonomy" id="349971"/>
    <lineage>
        <taxon>Bacteria</taxon>
        <taxon>Bacillati</taxon>
        <taxon>Actinomycetota</taxon>
        <taxon>Actinomycetes</taxon>
        <taxon>Kitasatosporales</taxon>
        <taxon>Streptomycetaceae</taxon>
        <taxon>Streptomyces</taxon>
    </lineage>
</organism>
<proteinExistence type="predicted"/>
<evidence type="ECO:0000313" key="2">
    <source>
        <dbReference type="EMBL" id="AHE38823.1"/>
    </source>
</evidence>
<feature type="transmembrane region" description="Helical" evidence="1">
    <location>
        <begin position="48"/>
        <end position="72"/>
    </location>
</feature>
<evidence type="ECO:0000256" key="1">
    <source>
        <dbReference type="SAM" id="Phobius"/>
    </source>
</evidence>
<name>V9Z409_9ACTN</name>
<keyword evidence="1" id="KW-0812">Transmembrane</keyword>
<dbReference type="AlphaFoldDB" id="V9Z409"/>
<reference evidence="2" key="1">
    <citation type="submission" date="2013-09" db="EMBL/GenBank/DDBJ databases">
        <title>Complete nucleotide sequence of Streptomyces linear plasmid pFRL3.</title>
        <authorList>
            <person name="Chen Z."/>
            <person name="Fang P."/>
            <person name="Qin Z."/>
        </authorList>
    </citation>
    <scope>NUCLEOTIDE SEQUENCE</scope>
    <source>
        <plasmid evidence="2">pFRL3</plasmid>
    </source>
</reference>
<keyword evidence="1" id="KW-1133">Transmembrane helix</keyword>
<keyword evidence="1" id="KW-0472">Membrane</keyword>
<protein>
    <submittedName>
        <fullName evidence="2">Uncharacterized protein</fullName>
    </submittedName>
</protein>
<dbReference type="RefSeq" id="WP_024126205.1">
    <property type="nucleotide sequence ID" value="NC_023283.1"/>
</dbReference>
<keyword evidence="2" id="KW-0614">Plasmid</keyword>
<dbReference type="EMBL" id="KF602048">
    <property type="protein sequence ID" value="AHE38823.1"/>
    <property type="molecule type" value="Genomic_DNA"/>
</dbReference>
<gene>
    <name evidence="2" type="ORF">pFRL3_46c</name>
</gene>
<geneLocation type="plasmid" evidence="2">
    <name>pFRL3</name>
</geneLocation>
<sequence length="75" mass="8034">METVLLIAVVTVTAFMILLAAAGAVVVGLLESRAGTRAPHAVLRGMKAFVTALGAMLAIATFIASWIWYLYLRNR</sequence>
<accession>V9Z409</accession>